<keyword evidence="6 8" id="KW-1133">Transmembrane helix</keyword>
<dbReference type="PANTHER" id="PTHR23502">
    <property type="entry name" value="MAJOR FACILITATOR SUPERFAMILY"/>
    <property type="match status" value="1"/>
</dbReference>
<feature type="transmembrane region" description="Helical" evidence="8">
    <location>
        <begin position="351"/>
        <end position="373"/>
    </location>
</feature>
<dbReference type="Proteomes" id="UP000305546">
    <property type="component" value="Unassembled WGS sequence"/>
</dbReference>
<dbReference type="InterPro" id="IPR020846">
    <property type="entry name" value="MFS_dom"/>
</dbReference>
<feature type="transmembrane region" description="Helical" evidence="8">
    <location>
        <begin position="175"/>
        <end position="197"/>
    </location>
</feature>
<evidence type="ECO:0000256" key="4">
    <source>
        <dbReference type="ARBA" id="ARBA00022475"/>
    </source>
</evidence>
<comment type="subcellular location">
    <subcellularLocation>
        <location evidence="1">Cell membrane</location>
        <topology evidence="1">Multi-pass membrane protein</topology>
    </subcellularLocation>
</comment>
<evidence type="ECO:0000256" key="6">
    <source>
        <dbReference type="ARBA" id="ARBA00022989"/>
    </source>
</evidence>
<dbReference type="GO" id="GO:1990961">
    <property type="term" value="P:xenobiotic detoxification by transmembrane export across the plasma membrane"/>
    <property type="evidence" value="ECO:0007669"/>
    <property type="project" value="InterPro"/>
</dbReference>
<evidence type="ECO:0000256" key="2">
    <source>
        <dbReference type="ARBA" id="ARBA00006236"/>
    </source>
</evidence>
<sequence>MSRSFGVGEDGRPLVKTSHRLRYMLILGSLTAFAPLSIDMYVPALPQMTGDLHASDAVLQLTLTGFIIGLALGQLVVGPISDSVGRRKPLLAGLALYAGSSVLCALSPSIEPLIGARLVQALGAAAGIVIARAIVRDLFSGTSMTKFFSMLMLVSGLAPILAPVVGAQLLRLTSWRGVFVVLTVFGAVLLFATVLGLPEPLPPERRSANRLGATLRTYGRLLADRPFLGYALSGALMFAGLFAYVSASSFVLQDIYGLSPQEFSFVFGANGVGIVLAGQLNGRLVGRFAERGLLSAGLVTSAVGGIGVLVATMFTLPLPALLIPLLLLVSSIGMVMPNASSLALAEHSTTAGAASALLGVLQFAIGGLATPLVGIGGGALSMGVVMACFAVAALVIHLTVTRRAPEGQPLEAVRV</sequence>
<keyword evidence="3" id="KW-0813">Transport</keyword>
<feature type="transmembrane region" description="Helical" evidence="8">
    <location>
        <begin position="58"/>
        <end position="77"/>
    </location>
</feature>
<dbReference type="EMBL" id="VDFW01000036">
    <property type="protein sequence ID" value="TNC21166.1"/>
    <property type="molecule type" value="Genomic_DNA"/>
</dbReference>
<dbReference type="OrthoDB" id="9814303at2"/>
<dbReference type="SUPFAM" id="SSF103473">
    <property type="entry name" value="MFS general substrate transporter"/>
    <property type="match status" value="1"/>
</dbReference>
<feature type="transmembrane region" description="Helical" evidence="8">
    <location>
        <begin position="114"/>
        <end position="135"/>
    </location>
</feature>
<name>A0A5C4LU21_9PSEU</name>
<dbReference type="CDD" id="cd17320">
    <property type="entry name" value="MFS_MdfA_MDR_like"/>
    <property type="match status" value="1"/>
</dbReference>
<keyword evidence="7 8" id="KW-0472">Membrane</keyword>
<reference evidence="10 11" key="1">
    <citation type="submission" date="2019-06" db="EMBL/GenBank/DDBJ databases">
        <title>Amycolatopsis alkalitolerans sp. nov., isolated from Gastrodia elata Blume.</title>
        <authorList>
            <person name="Narsing Rao M.P."/>
            <person name="Li W.J."/>
        </authorList>
    </citation>
    <scope>NUCLEOTIDE SEQUENCE [LARGE SCALE GENOMIC DNA]</scope>
    <source>
        <strain evidence="10 11">SYSUP0005</strain>
    </source>
</reference>
<dbReference type="InterPro" id="IPR004812">
    <property type="entry name" value="Efflux_drug-R_Bcr/CmlA"/>
</dbReference>
<dbReference type="PROSITE" id="PS50850">
    <property type="entry name" value="MFS"/>
    <property type="match status" value="1"/>
</dbReference>
<comment type="similarity">
    <text evidence="2">Belongs to the major facilitator superfamily. Bcr/CmlA family.</text>
</comment>
<dbReference type="GO" id="GO:0005886">
    <property type="term" value="C:plasma membrane"/>
    <property type="evidence" value="ECO:0007669"/>
    <property type="project" value="UniProtKB-SubCell"/>
</dbReference>
<dbReference type="Pfam" id="PF07690">
    <property type="entry name" value="MFS_1"/>
    <property type="match status" value="1"/>
</dbReference>
<feature type="transmembrane region" description="Helical" evidence="8">
    <location>
        <begin position="320"/>
        <end position="339"/>
    </location>
</feature>
<dbReference type="InterPro" id="IPR005829">
    <property type="entry name" value="Sugar_transporter_CS"/>
</dbReference>
<feature type="transmembrane region" description="Helical" evidence="8">
    <location>
        <begin position="89"/>
        <end position="108"/>
    </location>
</feature>
<feature type="transmembrane region" description="Helical" evidence="8">
    <location>
        <begin position="292"/>
        <end position="314"/>
    </location>
</feature>
<proteinExistence type="inferred from homology"/>
<feature type="domain" description="Major facilitator superfamily (MFS) profile" evidence="9">
    <location>
        <begin position="21"/>
        <end position="405"/>
    </location>
</feature>
<dbReference type="RefSeq" id="WP_139099968.1">
    <property type="nucleotide sequence ID" value="NZ_VDFW01000036.1"/>
</dbReference>
<evidence type="ECO:0000256" key="8">
    <source>
        <dbReference type="SAM" id="Phobius"/>
    </source>
</evidence>
<organism evidence="10 11">
    <name type="scientific">Amycolatopsis alkalitolerans</name>
    <dbReference type="NCBI Taxonomy" id="2547244"/>
    <lineage>
        <taxon>Bacteria</taxon>
        <taxon>Bacillati</taxon>
        <taxon>Actinomycetota</taxon>
        <taxon>Actinomycetes</taxon>
        <taxon>Pseudonocardiales</taxon>
        <taxon>Pseudonocardiaceae</taxon>
        <taxon>Amycolatopsis</taxon>
    </lineage>
</organism>
<evidence type="ECO:0000313" key="10">
    <source>
        <dbReference type="EMBL" id="TNC21166.1"/>
    </source>
</evidence>
<keyword evidence="5 8" id="KW-0812">Transmembrane</keyword>
<dbReference type="NCBIfam" id="TIGR00710">
    <property type="entry name" value="efflux_Bcr_CflA"/>
    <property type="match status" value="1"/>
</dbReference>
<keyword evidence="4" id="KW-1003">Cell membrane</keyword>
<evidence type="ECO:0000256" key="3">
    <source>
        <dbReference type="ARBA" id="ARBA00022448"/>
    </source>
</evidence>
<feature type="transmembrane region" description="Helical" evidence="8">
    <location>
        <begin position="147"/>
        <end position="169"/>
    </location>
</feature>
<comment type="caution">
    <text evidence="10">The sequence shown here is derived from an EMBL/GenBank/DDBJ whole genome shotgun (WGS) entry which is preliminary data.</text>
</comment>
<dbReference type="Gene3D" id="1.20.1720.10">
    <property type="entry name" value="Multidrug resistance protein D"/>
    <property type="match status" value="1"/>
</dbReference>
<evidence type="ECO:0000313" key="11">
    <source>
        <dbReference type="Proteomes" id="UP000305546"/>
    </source>
</evidence>
<dbReference type="FunFam" id="1.20.1720.10:FF:000005">
    <property type="entry name" value="Bcr/CflA family efflux transporter"/>
    <property type="match status" value="1"/>
</dbReference>
<dbReference type="PANTHER" id="PTHR23502:SF132">
    <property type="entry name" value="POLYAMINE TRANSPORTER 2-RELATED"/>
    <property type="match status" value="1"/>
</dbReference>
<evidence type="ECO:0000256" key="1">
    <source>
        <dbReference type="ARBA" id="ARBA00004651"/>
    </source>
</evidence>
<dbReference type="PRINTS" id="PR00173">
    <property type="entry name" value="EDTRNSPORT"/>
</dbReference>
<feature type="transmembrane region" description="Helical" evidence="8">
    <location>
        <begin position="227"/>
        <end position="251"/>
    </location>
</feature>
<feature type="transmembrane region" description="Helical" evidence="8">
    <location>
        <begin position="263"/>
        <end position="280"/>
    </location>
</feature>
<evidence type="ECO:0000256" key="5">
    <source>
        <dbReference type="ARBA" id="ARBA00022692"/>
    </source>
</evidence>
<protein>
    <submittedName>
        <fullName evidence="10">Multidrug effflux MFS transporter</fullName>
    </submittedName>
</protein>
<evidence type="ECO:0000259" key="9">
    <source>
        <dbReference type="PROSITE" id="PS50850"/>
    </source>
</evidence>
<gene>
    <name evidence="10" type="ORF">FG385_28910</name>
</gene>
<dbReference type="PROSITE" id="PS00216">
    <property type="entry name" value="SUGAR_TRANSPORT_1"/>
    <property type="match status" value="1"/>
</dbReference>
<accession>A0A5C4LU21</accession>
<dbReference type="GO" id="GO:0042910">
    <property type="term" value="F:xenobiotic transmembrane transporter activity"/>
    <property type="evidence" value="ECO:0007669"/>
    <property type="project" value="InterPro"/>
</dbReference>
<evidence type="ECO:0000256" key="7">
    <source>
        <dbReference type="ARBA" id="ARBA00023136"/>
    </source>
</evidence>
<feature type="transmembrane region" description="Helical" evidence="8">
    <location>
        <begin position="379"/>
        <end position="400"/>
    </location>
</feature>
<feature type="transmembrane region" description="Helical" evidence="8">
    <location>
        <begin position="21"/>
        <end position="38"/>
    </location>
</feature>
<dbReference type="InterPro" id="IPR036259">
    <property type="entry name" value="MFS_trans_sf"/>
</dbReference>
<dbReference type="InterPro" id="IPR011701">
    <property type="entry name" value="MFS"/>
</dbReference>
<keyword evidence="11" id="KW-1185">Reference proteome</keyword>
<dbReference type="AlphaFoldDB" id="A0A5C4LU21"/>